<keyword evidence="2" id="KW-1185">Reference proteome</keyword>
<name>A0ACD0P2I4_9BASI</name>
<evidence type="ECO:0000313" key="1">
    <source>
        <dbReference type="EMBL" id="PWN52262.1"/>
    </source>
</evidence>
<evidence type="ECO:0000313" key="2">
    <source>
        <dbReference type="Proteomes" id="UP000245626"/>
    </source>
</evidence>
<accession>A0ACD0P2I4</accession>
<gene>
    <name evidence="1" type="ORF">IE53DRAFT_385305</name>
</gene>
<proteinExistence type="predicted"/>
<protein>
    <submittedName>
        <fullName evidence="1">Uncharacterized protein</fullName>
    </submittedName>
</protein>
<dbReference type="Proteomes" id="UP000245626">
    <property type="component" value="Unassembled WGS sequence"/>
</dbReference>
<dbReference type="EMBL" id="KZ819787">
    <property type="protein sequence ID" value="PWN52262.1"/>
    <property type="molecule type" value="Genomic_DNA"/>
</dbReference>
<reference evidence="1 2" key="1">
    <citation type="journal article" date="2018" name="Mol. Biol. Evol.">
        <title>Broad Genomic Sampling Reveals a Smut Pathogenic Ancestry of the Fungal Clade Ustilaginomycotina.</title>
        <authorList>
            <person name="Kijpornyongpan T."/>
            <person name="Mondo S.J."/>
            <person name="Barry K."/>
            <person name="Sandor L."/>
            <person name="Lee J."/>
            <person name="Lipzen A."/>
            <person name="Pangilinan J."/>
            <person name="LaButti K."/>
            <person name="Hainaut M."/>
            <person name="Henrissat B."/>
            <person name="Grigoriev I.V."/>
            <person name="Spatafora J.W."/>
            <person name="Aime M.C."/>
        </authorList>
    </citation>
    <scope>NUCLEOTIDE SEQUENCE [LARGE SCALE GENOMIC DNA]</scope>
    <source>
        <strain evidence="1 2">SA 807</strain>
    </source>
</reference>
<sequence length="88" mass="10022">MLMSMSSLALEFEFLLPYLLALGFIFLSLSGGMGYQQEHSREMDEGHCLFTRLLDSFFPSFPRAYIPSPWIMAVFRDGAAPRSYTDVV</sequence>
<organism evidence="1 2">
    <name type="scientific">Violaceomyces palustris</name>
    <dbReference type="NCBI Taxonomy" id="1673888"/>
    <lineage>
        <taxon>Eukaryota</taxon>
        <taxon>Fungi</taxon>
        <taxon>Dikarya</taxon>
        <taxon>Basidiomycota</taxon>
        <taxon>Ustilaginomycotina</taxon>
        <taxon>Ustilaginomycetes</taxon>
        <taxon>Violaceomycetales</taxon>
        <taxon>Violaceomycetaceae</taxon>
        <taxon>Violaceomyces</taxon>
    </lineage>
</organism>